<dbReference type="InterPro" id="IPR001227">
    <property type="entry name" value="Ac_transferase_dom_sf"/>
</dbReference>
<dbReference type="InterPro" id="IPR016036">
    <property type="entry name" value="Malonyl_transacylase_ACP-bd"/>
</dbReference>
<dbReference type="InterPro" id="IPR020806">
    <property type="entry name" value="PKS_PP-bd"/>
</dbReference>
<keyword evidence="2" id="KW-0597">Phosphoprotein</keyword>
<dbReference type="InterPro" id="IPR014030">
    <property type="entry name" value="Ketoacyl_synth_N"/>
</dbReference>
<dbReference type="Pfam" id="PF13602">
    <property type="entry name" value="ADH_zinc_N_2"/>
    <property type="match status" value="1"/>
</dbReference>
<dbReference type="InterPro" id="IPR049900">
    <property type="entry name" value="PKS_mFAS_DH"/>
</dbReference>
<keyword evidence="7" id="KW-0012">Acyltransferase</keyword>
<evidence type="ECO:0008006" key="15">
    <source>
        <dbReference type="Google" id="ProtNLM"/>
    </source>
</evidence>
<feature type="region of interest" description="Disordered" evidence="9">
    <location>
        <begin position="1"/>
        <end position="38"/>
    </location>
</feature>
<reference evidence="13" key="1">
    <citation type="journal article" date="2021" name="Nat. Commun.">
        <title>Genetic determinants of endophytism in the Arabidopsis root mycobiome.</title>
        <authorList>
            <person name="Mesny F."/>
            <person name="Miyauchi S."/>
            <person name="Thiergart T."/>
            <person name="Pickel B."/>
            <person name="Atanasova L."/>
            <person name="Karlsson M."/>
            <person name="Huettel B."/>
            <person name="Barry K.W."/>
            <person name="Haridas S."/>
            <person name="Chen C."/>
            <person name="Bauer D."/>
            <person name="Andreopoulos W."/>
            <person name="Pangilinan J."/>
            <person name="LaButti K."/>
            <person name="Riley R."/>
            <person name="Lipzen A."/>
            <person name="Clum A."/>
            <person name="Drula E."/>
            <person name="Henrissat B."/>
            <person name="Kohler A."/>
            <person name="Grigoriev I.V."/>
            <person name="Martin F.M."/>
            <person name="Hacquard S."/>
        </authorList>
    </citation>
    <scope>NUCLEOTIDE SEQUENCE</scope>
    <source>
        <strain evidence="13">MPI-CAGE-CH-0243</strain>
    </source>
</reference>
<dbReference type="Pfam" id="PF16197">
    <property type="entry name" value="KAsynt_C_assoc"/>
    <property type="match status" value="1"/>
</dbReference>
<dbReference type="Pfam" id="PF23297">
    <property type="entry name" value="ACP_SdgA_C"/>
    <property type="match status" value="1"/>
</dbReference>
<dbReference type="InterPro" id="IPR006162">
    <property type="entry name" value="Ppantetheine_attach_site"/>
</dbReference>
<dbReference type="GO" id="GO:0004312">
    <property type="term" value="F:fatty acid synthase activity"/>
    <property type="evidence" value="ECO:0007669"/>
    <property type="project" value="TreeGrafter"/>
</dbReference>
<dbReference type="Pfam" id="PF02801">
    <property type="entry name" value="Ketoacyl-synt_C"/>
    <property type="match status" value="1"/>
</dbReference>
<dbReference type="InterPro" id="IPR020841">
    <property type="entry name" value="PKS_Beta-ketoAc_synthase_dom"/>
</dbReference>
<dbReference type="Pfam" id="PF23114">
    <property type="entry name" value="NAD-bd_HRPKS_sdrA"/>
    <property type="match status" value="1"/>
</dbReference>
<keyword evidence="1" id="KW-0596">Phosphopantetheine</keyword>
<name>A0A9P9EF21_9PLEO</name>
<comment type="caution">
    <text evidence="13">The sequence shown here is derived from an EMBL/GenBank/DDBJ whole genome shotgun (WGS) entry which is preliminary data.</text>
</comment>
<feature type="region of interest" description="C-terminal hotdog fold" evidence="8">
    <location>
        <begin position="1114"/>
        <end position="1268"/>
    </location>
</feature>
<dbReference type="GO" id="GO:0016491">
    <property type="term" value="F:oxidoreductase activity"/>
    <property type="evidence" value="ECO:0007669"/>
    <property type="project" value="UniProtKB-KW"/>
</dbReference>
<keyword evidence="5" id="KW-0560">Oxidoreductase</keyword>
<dbReference type="InterPro" id="IPR057326">
    <property type="entry name" value="KR_dom"/>
</dbReference>
<dbReference type="Gene3D" id="3.10.129.110">
    <property type="entry name" value="Polyketide synthase dehydratase"/>
    <property type="match status" value="1"/>
</dbReference>
<feature type="active site" description="Proton acceptor; for dehydratase activity" evidence="8">
    <location>
        <position position="999"/>
    </location>
</feature>
<dbReference type="InterPro" id="IPR036291">
    <property type="entry name" value="NAD(P)-bd_dom_sf"/>
</dbReference>
<dbReference type="SUPFAM" id="SSF52151">
    <property type="entry name" value="FabD/lysophospholipase-like"/>
    <property type="match status" value="1"/>
</dbReference>
<dbReference type="Gene3D" id="3.90.180.10">
    <property type="entry name" value="Medium-chain alcohol dehydrogenases, catalytic domain"/>
    <property type="match status" value="1"/>
</dbReference>
<dbReference type="Pfam" id="PF21089">
    <property type="entry name" value="PKS_DH_N"/>
    <property type="match status" value="1"/>
</dbReference>
<evidence type="ECO:0000256" key="5">
    <source>
        <dbReference type="ARBA" id="ARBA00023002"/>
    </source>
</evidence>
<dbReference type="Gene3D" id="3.40.50.150">
    <property type="entry name" value="Vaccinia Virus protein VP39"/>
    <property type="match status" value="1"/>
</dbReference>
<dbReference type="InterPro" id="IPR050091">
    <property type="entry name" value="PKS_NRPS_Biosynth_Enz"/>
</dbReference>
<dbReference type="Pfam" id="PF08240">
    <property type="entry name" value="ADH_N"/>
    <property type="match status" value="1"/>
</dbReference>
<dbReference type="SMART" id="SM00823">
    <property type="entry name" value="PKS_PP"/>
    <property type="match status" value="1"/>
</dbReference>
<dbReference type="InterPro" id="IPR029063">
    <property type="entry name" value="SAM-dependent_MTases_sf"/>
</dbReference>
<evidence type="ECO:0000256" key="6">
    <source>
        <dbReference type="ARBA" id="ARBA00023268"/>
    </source>
</evidence>
<dbReference type="InterPro" id="IPR020807">
    <property type="entry name" value="PKS_DH"/>
</dbReference>
<feature type="domain" description="Carrier" evidence="10">
    <location>
        <begin position="2328"/>
        <end position="2406"/>
    </location>
</feature>
<dbReference type="GO" id="GO:0031177">
    <property type="term" value="F:phosphopantetheine binding"/>
    <property type="evidence" value="ECO:0007669"/>
    <property type="project" value="InterPro"/>
</dbReference>
<dbReference type="InterPro" id="IPR013154">
    <property type="entry name" value="ADH-like_N"/>
</dbReference>
<feature type="compositionally biased region" description="Low complexity" evidence="9">
    <location>
        <begin position="8"/>
        <end position="18"/>
    </location>
</feature>
<dbReference type="Proteomes" id="UP000700596">
    <property type="component" value="Unassembled WGS sequence"/>
</dbReference>
<dbReference type="GO" id="GO:0008168">
    <property type="term" value="F:methyltransferase activity"/>
    <property type="evidence" value="ECO:0007669"/>
    <property type="project" value="UniProtKB-KW"/>
</dbReference>
<dbReference type="SUPFAM" id="SSF51735">
    <property type="entry name" value="NAD(P)-binding Rossmann-fold domains"/>
    <property type="match status" value="2"/>
</dbReference>
<accession>A0A9P9EF21</accession>
<dbReference type="Pfam" id="PF08659">
    <property type="entry name" value="KR"/>
    <property type="match status" value="1"/>
</dbReference>
<dbReference type="CDD" id="cd05274">
    <property type="entry name" value="KR_FAS_SDR_x"/>
    <property type="match status" value="1"/>
</dbReference>
<dbReference type="InterPro" id="IPR042104">
    <property type="entry name" value="PKS_dehydratase_sf"/>
</dbReference>
<dbReference type="SUPFAM" id="SSF47336">
    <property type="entry name" value="ACP-like"/>
    <property type="match status" value="1"/>
</dbReference>
<keyword evidence="4" id="KW-0521">NADP</keyword>
<keyword evidence="3" id="KW-0808">Transferase</keyword>
<dbReference type="InterPro" id="IPR032821">
    <property type="entry name" value="PKS_assoc"/>
</dbReference>
<dbReference type="GO" id="GO:0030639">
    <property type="term" value="P:polyketide biosynthetic process"/>
    <property type="evidence" value="ECO:0007669"/>
    <property type="project" value="UniProtKB-ARBA"/>
</dbReference>
<evidence type="ECO:0000256" key="2">
    <source>
        <dbReference type="ARBA" id="ARBA00022553"/>
    </source>
</evidence>
<dbReference type="SUPFAM" id="SSF53901">
    <property type="entry name" value="Thiolase-like"/>
    <property type="match status" value="1"/>
</dbReference>
<sequence length="2419" mass="264773">MTRDLMASSSSDTESGSSTRPITPRREDEFEIPSLDSHPSTRQSIAVVGMGCRLPGSVSSPSDLWKLLEEKRMGYKEFDSSRFNIDGFYHPNAARPASVHTRGGHLLDCDPHLFDHSFFAIQPSEVLTLDPMQRKLLEVCYEALESAGEPWEKFSGSRTGVFVGNFCTDYYLSQMSDVDFAPQYTPTGAGASILSNRINHVFNLKGPSMTIDTACASSMYALHLAVNAIKSGDCDAALVGGTNIILGPEGQQLIGLLGALSGTSLCHTFDEAADGYSRAEGFCALYLRRYSDAVNGEYPIRAVIRGTAVNSNGKTAGISHPSSDGQEALIRQAYKNAGLPTHLTGYFECHGTGTPVGDPIEVSAIAKVFSEERKQEPLLIGSVKTNLGHSEGASGITGVMKAILALEKGLIPATVGIQRLKPSIDWEGARVKVVTEMTPWPKDLLRRASVNSFGYGGANGHCIIDHPDTFRAELLSRVSPIPSVGPLNRQPTVKTRRLLLLPFSAHDQDSLTANIVAYQEAISSLPLADVAYTLANRRSKFLHKTFSILDTTSPTSPISLKSYPSSKTGAAQSARVGFVFTGQGAQWRGMGKSLFEYEVFRTSIERQDAVLAALSIAPSWTLRALLDGESDRSVQDAEVSQTICTALQIALVDLLRSWGISPHATVGHSSGEMAATYAAGRLSLEEAIITAYCRGRSISSNTQKGAMMAVGLGTEEAMELLLGLEASVKIAAVNSPRSVTLSGDEDSIALLHKRLQSEGVFARLLQTGGNAYHSHHMMAVGEKYETMLEGCLTETHKTADRLPPCHWSSSVTPNKLPEATPSYWRRNLQSVVRFSSAVEKLVVNRDSRVDILVEIGPHSALQSPIKQILSTIEADQGIKQPSYLSALRRSEDGMNNLLSLCGSLFQLNHNVDLVAVNSVDSQSFQNHEYLYGKVCTTLPTYRYSYGPVIFYEARIAREVRQRKHLPHDLLGVLKAGCSKDQPMWRNVLRLKHVPWLNHHQLIPNAVLPGASYAALGIEAASQFIGDRDGLPRSPMFKLRNIVIKNALRIPDNDIGIEMVTNLHVSSFSKNWLEFTVTSVDCNGTWTDNASGLVCIVESPHVDQIQIKRLDARMDPRHVDVNGWYNKFTEMGLGYGESFRGMSNLLTDPYNCVASAKLALNITTSMFTGPESKYAVHPASLDACFQLTLIALYGGHLDHAKNAFIPVSIGEMTVWPSREDEECGQALAQAKMVGLRGAHGRVQLFNQSGQPRVDVKDLRCVSYYGGTGKNSAPKGDEYTRLAWKPDASGLSTLNFSSKSKHAPEQPFASLIDLMGHRDPGIRILQVGASNFEITRLVLQTLGGRTNFKRYSAFTLTDSDSDIVRMMRKESTAYKNLEVHNLDITHLLETQDIDGQYDLIIVNGRVTSLANSNIALTNLRDLLRTEGRIILLEPELNTDQWQPLLFNAGFSGVDIKWTNDEEISASGLASTAATLSNSSTKSTKFDSVYIVYQNQISQFHESLADELRSKSIVPIIVALSSSTGIPDRSRVIVAIDLEPGGLPRATKEAYQSLKPLSERASSLLWLTKGAIIDAQEPEAAIATGLMRVLASEVPESRFGVFHLENDFLSKRHHVARVVIHREERFRNGDPELELALHDGIVYIPRLIYDSDMNDRFKAINDSSNEVDLVELPIHFETPMAIDFSTPGLLTSAYFKRDDSVDQPLLDDYVEIKTAAIGLNWKDIASSTGRNDVSEYSCEAAGTIVACGSGVSKFKPGDRVYGLAFNKFATRIRTPAGFVQLMSPDDDFKHMSSVPVAYCTATYGLLHLARLKKGDKVLIQSATGGLGLTAIQIARYCNADVYVTVGAAHKAEYLRDNLHIPDDHIFLLRNEEDTQEILAATGGKGFNVILSTTVGDLMHATWRCIAPRGHFIDVGRLDAQKRSTIGMDVFENNATFSSFDLSIMAKQDPQFCSQLMEEVGTMLRAGTVKPISEIQTFDVSHLSMALLAFSQGKHIGKLVVSYENSDSLVKTLPILPRATFDHEAMYIFVGGLGGLGRAMLRWFVERGARYFTILSRSGSKGSDAQITIRELEAAGARLTLKAVDVTSETQVDMAIGEVACERPVKGILHAAAGFDTQAFQTMPYEEWRAGLAAKVEGTANLHKASISHQLPLDFFLMTSSIQAVFGFPCQAAYCAGNAFQDAFARHRRSLGLPATSIAFGLITEISRSGEADSSRALMRRNQLYLMGERDFLQVLEGAFLEIPESHEVGSSWRHFDPLAGAQIMAYGDPRKIADEFKNDDPKWRSDSKFAHIVRATQDRLSTTDTPEQVNSSRPAIVATVDASLEAGKIEDAVRMTAQAIAERTASLLAIEVEAIDLGKSVAEYGIDSLIAVELRSWIVATFESTLPLLKLLDEHQKITDLATGVVDERLRKIGFVDLDPAQ</sequence>
<dbReference type="PANTHER" id="PTHR43775">
    <property type="entry name" value="FATTY ACID SYNTHASE"/>
    <property type="match status" value="1"/>
</dbReference>
<dbReference type="InterPro" id="IPR011032">
    <property type="entry name" value="GroES-like_sf"/>
</dbReference>
<evidence type="ECO:0000259" key="10">
    <source>
        <dbReference type="PROSITE" id="PS50075"/>
    </source>
</evidence>
<dbReference type="SUPFAM" id="SSF55048">
    <property type="entry name" value="Probable ACP-binding domain of malonyl-CoA ACP transacylase"/>
    <property type="match status" value="1"/>
</dbReference>
<feature type="active site" description="Proton donor; for dehydratase activity" evidence="8">
    <location>
        <position position="1181"/>
    </location>
</feature>
<dbReference type="PROSITE" id="PS52004">
    <property type="entry name" value="KS3_2"/>
    <property type="match status" value="1"/>
</dbReference>
<dbReference type="OrthoDB" id="329835at2759"/>
<evidence type="ECO:0000313" key="13">
    <source>
        <dbReference type="EMBL" id="KAH7135959.1"/>
    </source>
</evidence>
<keyword evidence="14" id="KW-1185">Reference proteome</keyword>
<dbReference type="InterPro" id="IPR014043">
    <property type="entry name" value="Acyl_transferase_dom"/>
</dbReference>
<evidence type="ECO:0000256" key="3">
    <source>
        <dbReference type="ARBA" id="ARBA00022679"/>
    </source>
</evidence>
<dbReference type="InterPro" id="IPR016035">
    <property type="entry name" value="Acyl_Trfase/lysoPLipase"/>
</dbReference>
<dbReference type="Gene3D" id="3.40.50.720">
    <property type="entry name" value="NAD(P)-binding Rossmann-like Domain"/>
    <property type="match status" value="3"/>
</dbReference>
<dbReference type="PROSITE" id="PS52019">
    <property type="entry name" value="PKS_MFAS_DH"/>
    <property type="match status" value="1"/>
</dbReference>
<dbReference type="GO" id="GO:0004315">
    <property type="term" value="F:3-oxoacyl-[acyl-carrier-protein] synthase activity"/>
    <property type="evidence" value="ECO:0007669"/>
    <property type="project" value="InterPro"/>
</dbReference>
<dbReference type="PROSITE" id="PS50075">
    <property type="entry name" value="CARRIER"/>
    <property type="match status" value="1"/>
</dbReference>
<dbReference type="CDD" id="cd00833">
    <property type="entry name" value="PKS"/>
    <property type="match status" value="1"/>
</dbReference>
<dbReference type="SMART" id="SM00827">
    <property type="entry name" value="PKS_AT"/>
    <property type="match status" value="1"/>
</dbReference>
<evidence type="ECO:0000256" key="1">
    <source>
        <dbReference type="ARBA" id="ARBA00022450"/>
    </source>
</evidence>
<dbReference type="InterPro" id="IPR013968">
    <property type="entry name" value="PKS_KR"/>
</dbReference>
<dbReference type="Gene3D" id="1.10.1200.10">
    <property type="entry name" value="ACP-like"/>
    <property type="match status" value="1"/>
</dbReference>
<dbReference type="InterPro" id="IPR009081">
    <property type="entry name" value="PP-bd_ACP"/>
</dbReference>
<dbReference type="InterPro" id="IPR049551">
    <property type="entry name" value="PKS_DH_C"/>
</dbReference>
<dbReference type="GO" id="GO:0032259">
    <property type="term" value="P:methylation"/>
    <property type="evidence" value="ECO:0007669"/>
    <property type="project" value="UniProtKB-KW"/>
</dbReference>
<organism evidence="13 14">
    <name type="scientific">Dendryphion nanum</name>
    <dbReference type="NCBI Taxonomy" id="256645"/>
    <lineage>
        <taxon>Eukaryota</taxon>
        <taxon>Fungi</taxon>
        <taxon>Dikarya</taxon>
        <taxon>Ascomycota</taxon>
        <taxon>Pezizomycotina</taxon>
        <taxon>Dothideomycetes</taxon>
        <taxon>Pleosporomycetidae</taxon>
        <taxon>Pleosporales</taxon>
        <taxon>Torulaceae</taxon>
        <taxon>Dendryphion</taxon>
    </lineage>
</organism>
<evidence type="ECO:0000256" key="4">
    <source>
        <dbReference type="ARBA" id="ARBA00022857"/>
    </source>
</evidence>
<protein>
    <recommendedName>
        <fullName evidence="15">Polyketide synthase</fullName>
    </recommendedName>
</protein>
<dbReference type="Pfam" id="PF00109">
    <property type="entry name" value="ketoacyl-synt"/>
    <property type="match status" value="1"/>
</dbReference>
<evidence type="ECO:0000256" key="8">
    <source>
        <dbReference type="PROSITE-ProRule" id="PRU01363"/>
    </source>
</evidence>
<evidence type="ECO:0000259" key="11">
    <source>
        <dbReference type="PROSITE" id="PS52004"/>
    </source>
</evidence>
<dbReference type="PROSITE" id="PS00606">
    <property type="entry name" value="KS3_1"/>
    <property type="match status" value="1"/>
</dbReference>
<feature type="domain" description="Ketosynthase family 3 (KS3)" evidence="11">
    <location>
        <begin position="42"/>
        <end position="466"/>
    </location>
</feature>
<dbReference type="PROSITE" id="PS00012">
    <property type="entry name" value="PHOSPHOPANTETHEINE"/>
    <property type="match status" value="1"/>
</dbReference>
<dbReference type="Gene3D" id="3.40.366.10">
    <property type="entry name" value="Malonyl-Coenzyme A Acyl Carrier Protein, domain 2"/>
    <property type="match status" value="1"/>
</dbReference>
<dbReference type="InterPro" id="IPR020843">
    <property type="entry name" value="ER"/>
</dbReference>
<dbReference type="Pfam" id="PF00698">
    <property type="entry name" value="Acyl_transf_1"/>
    <property type="match status" value="1"/>
</dbReference>
<dbReference type="Pfam" id="PF14765">
    <property type="entry name" value="PS-DH"/>
    <property type="match status" value="1"/>
</dbReference>
<dbReference type="Gene3D" id="3.40.47.10">
    <property type="match status" value="1"/>
</dbReference>
<dbReference type="SMART" id="SM00829">
    <property type="entry name" value="PKS_ER"/>
    <property type="match status" value="1"/>
</dbReference>
<dbReference type="InterPro" id="IPR056501">
    <property type="entry name" value="NAD-bd_HRPKS_sdrA"/>
</dbReference>
<dbReference type="PANTHER" id="PTHR43775:SF50">
    <property type="entry name" value="HIGHLY REDUCING POLYKETIDE SYNTHASE SRDA"/>
    <property type="match status" value="1"/>
</dbReference>
<dbReference type="EMBL" id="JAGMWT010000002">
    <property type="protein sequence ID" value="KAH7135959.1"/>
    <property type="molecule type" value="Genomic_DNA"/>
</dbReference>
<dbReference type="SMART" id="SM00825">
    <property type="entry name" value="PKS_KS"/>
    <property type="match status" value="1"/>
</dbReference>
<dbReference type="CDD" id="cd05195">
    <property type="entry name" value="enoyl_red"/>
    <property type="match status" value="1"/>
</dbReference>
<dbReference type="InterPro" id="IPR016039">
    <property type="entry name" value="Thiolase-like"/>
</dbReference>
<dbReference type="SMART" id="SM00826">
    <property type="entry name" value="PKS_DH"/>
    <property type="match status" value="1"/>
</dbReference>
<dbReference type="SUPFAM" id="SSF50129">
    <property type="entry name" value="GroES-like"/>
    <property type="match status" value="1"/>
</dbReference>
<keyword evidence="6" id="KW-0511">Multifunctional enzyme</keyword>
<dbReference type="SUPFAM" id="SSF53335">
    <property type="entry name" value="S-adenosyl-L-methionine-dependent methyltransferases"/>
    <property type="match status" value="1"/>
</dbReference>
<dbReference type="InterPro" id="IPR036736">
    <property type="entry name" value="ACP-like_sf"/>
</dbReference>
<proteinExistence type="predicted"/>
<dbReference type="InterPro" id="IPR018201">
    <property type="entry name" value="Ketoacyl_synth_AS"/>
</dbReference>
<evidence type="ECO:0000259" key="12">
    <source>
        <dbReference type="PROSITE" id="PS52019"/>
    </source>
</evidence>
<dbReference type="InterPro" id="IPR014031">
    <property type="entry name" value="Ketoacyl_synth_C"/>
</dbReference>
<feature type="region of interest" description="N-terminal hotdog fold" evidence="8">
    <location>
        <begin position="967"/>
        <end position="1100"/>
    </location>
</feature>
<feature type="domain" description="PKS/mFAS DH" evidence="12">
    <location>
        <begin position="967"/>
        <end position="1268"/>
    </location>
</feature>
<evidence type="ECO:0000313" key="14">
    <source>
        <dbReference type="Proteomes" id="UP000700596"/>
    </source>
</evidence>
<evidence type="ECO:0000256" key="9">
    <source>
        <dbReference type="SAM" id="MobiDB-lite"/>
    </source>
</evidence>
<gene>
    <name evidence="13" type="ORF">B0J11DRAFT_611808</name>
</gene>
<dbReference type="SMART" id="SM00822">
    <property type="entry name" value="PKS_KR"/>
    <property type="match status" value="1"/>
</dbReference>
<evidence type="ECO:0000256" key="7">
    <source>
        <dbReference type="ARBA" id="ARBA00023315"/>
    </source>
</evidence>
<dbReference type="InterPro" id="IPR049552">
    <property type="entry name" value="PKS_DH_N"/>
</dbReference>
<dbReference type="GO" id="GO:0006633">
    <property type="term" value="P:fatty acid biosynthetic process"/>
    <property type="evidence" value="ECO:0007669"/>
    <property type="project" value="InterPro"/>
</dbReference>